<comment type="subcellular location">
    <subcellularLocation>
        <location evidence="1">Nucleus</location>
    </subcellularLocation>
</comment>
<dbReference type="GO" id="GO:0005634">
    <property type="term" value="C:nucleus"/>
    <property type="evidence" value="ECO:0007669"/>
    <property type="project" value="UniProtKB-SubCell"/>
</dbReference>
<dbReference type="PANTHER" id="PTHR12214">
    <property type="entry name" value="GC-RICH SEQUENCE DNA-BINDING FACTOR"/>
    <property type="match status" value="1"/>
</dbReference>
<evidence type="ECO:0000256" key="3">
    <source>
        <dbReference type="SAM" id="MobiDB-lite"/>
    </source>
</evidence>
<dbReference type="Proteomes" id="UP001140949">
    <property type="component" value="Unassembled WGS sequence"/>
</dbReference>
<gene>
    <name evidence="4" type="ORF">M6B38_159435</name>
</gene>
<feature type="region of interest" description="Disordered" evidence="3">
    <location>
        <begin position="1"/>
        <end position="194"/>
    </location>
</feature>
<feature type="compositionally biased region" description="Low complexity" evidence="3">
    <location>
        <begin position="139"/>
        <end position="151"/>
    </location>
</feature>
<comment type="caution">
    <text evidence="4">The sequence shown here is derived from an EMBL/GenBank/DDBJ whole genome shotgun (WGS) entry which is preliminary data.</text>
</comment>
<reference evidence="4" key="2">
    <citation type="submission" date="2023-04" db="EMBL/GenBank/DDBJ databases">
        <authorList>
            <person name="Bruccoleri R.E."/>
            <person name="Oakeley E.J."/>
            <person name="Faust A.-M."/>
            <person name="Dessus-Babus S."/>
            <person name="Altorfer M."/>
            <person name="Burckhardt D."/>
            <person name="Oertli M."/>
            <person name="Naumann U."/>
            <person name="Petersen F."/>
            <person name="Wong J."/>
        </authorList>
    </citation>
    <scope>NUCLEOTIDE SEQUENCE</scope>
    <source>
        <strain evidence="4">GSM-AAB239-AS_SAM_17_03QT</strain>
        <tissue evidence="4">Leaf</tissue>
    </source>
</reference>
<organism evidence="4 5">
    <name type="scientific">Iris pallida</name>
    <name type="common">Sweet iris</name>
    <dbReference type="NCBI Taxonomy" id="29817"/>
    <lineage>
        <taxon>Eukaryota</taxon>
        <taxon>Viridiplantae</taxon>
        <taxon>Streptophyta</taxon>
        <taxon>Embryophyta</taxon>
        <taxon>Tracheophyta</taxon>
        <taxon>Spermatophyta</taxon>
        <taxon>Magnoliopsida</taxon>
        <taxon>Liliopsida</taxon>
        <taxon>Asparagales</taxon>
        <taxon>Iridaceae</taxon>
        <taxon>Iridoideae</taxon>
        <taxon>Irideae</taxon>
        <taxon>Iris</taxon>
    </lineage>
</organism>
<evidence type="ECO:0000313" key="4">
    <source>
        <dbReference type="EMBL" id="KAJ6809935.1"/>
    </source>
</evidence>
<name>A0AAX6F1S2_IRIPA</name>
<dbReference type="PANTHER" id="PTHR12214:SF0">
    <property type="entry name" value="LD29489P"/>
    <property type="match status" value="1"/>
</dbReference>
<proteinExistence type="predicted"/>
<protein>
    <submittedName>
        <fullName evidence="4">Transcriptional repressor ILP1-like</fullName>
    </submittedName>
</protein>
<keyword evidence="2" id="KW-0539">Nucleus</keyword>
<accession>A0AAX6F1S2</accession>
<dbReference type="InterPro" id="IPR012890">
    <property type="entry name" value="GCFC2-like"/>
</dbReference>
<dbReference type="GO" id="GO:0003677">
    <property type="term" value="F:DNA binding"/>
    <property type="evidence" value="ECO:0007669"/>
    <property type="project" value="InterPro"/>
</dbReference>
<dbReference type="EMBL" id="JANAVB010032756">
    <property type="protein sequence ID" value="KAJ6809935.1"/>
    <property type="molecule type" value="Genomic_DNA"/>
</dbReference>
<sequence>MTTNLAPCRDPCPRALRPVRRALPPPRPAPVAPIHKLNPTKNRAPPPIPSTLQPQAGEYTKERLLELQKNARSLGSSSKPPPPPPSQQQKPEPVVVLRGLIKPDATVEKSEDVETTEAKKEERAGDPGPGHHQRHPRQARAPPAVARPRAGLHLARQRRGPRHAAWRGVKRRGGPRLPGEDRAVHRGAYQQGRV</sequence>
<dbReference type="AlphaFoldDB" id="A0AAX6F1S2"/>
<dbReference type="GO" id="GO:0000398">
    <property type="term" value="P:mRNA splicing, via spliceosome"/>
    <property type="evidence" value="ECO:0007669"/>
    <property type="project" value="InterPro"/>
</dbReference>
<keyword evidence="5" id="KW-1185">Reference proteome</keyword>
<evidence type="ECO:0000313" key="5">
    <source>
        <dbReference type="Proteomes" id="UP001140949"/>
    </source>
</evidence>
<evidence type="ECO:0000256" key="2">
    <source>
        <dbReference type="ARBA" id="ARBA00023242"/>
    </source>
</evidence>
<feature type="compositionally biased region" description="Basic and acidic residues" evidence="3">
    <location>
        <begin position="105"/>
        <end position="125"/>
    </location>
</feature>
<evidence type="ECO:0000256" key="1">
    <source>
        <dbReference type="ARBA" id="ARBA00004123"/>
    </source>
</evidence>
<feature type="compositionally biased region" description="Basic residues" evidence="3">
    <location>
        <begin position="155"/>
        <end position="174"/>
    </location>
</feature>
<reference evidence="4" key="1">
    <citation type="journal article" date="2023" name="GigaByte">
        <title>Genome assembly of the bearded iris, Iris pallida Lam.</title>
        <authorList>
            <person name="Bruccoleri R.E."/>
            <person name="Oakeley E.J."/>
            <person name="Faust A.M.E."/>
            <person name="Altorfer M."/>
            <person name="Dessus-Babus S."/>
            <person name="Burckhardt D."/>
            <person name="Oertli M."/>
            <person name="Naumann U."/>
            <person name="Petersen F."/>
            <person name="Wong J."/>
        </authorList>
    </citation>
    <scope>NUCLEOTIDE SEQUENCE</scope>
    <source>
        <strain evidence="4">GSM-AAB239-AS_SAM_17_03QT</strain>
    </source>
</reference>